<reference evidence="10 11" key="1">
    <citation type="submission" date="2020-04" db="EMBL/GenBank/DDBJ databases">
        <authorList>
            <person name="Alioto T."/>
            <person name="Alioto T."/>
            <person name="Gomez Garrido J."/>
        </authorList>
    </citation>
    <scope>NUCLEOTIDE SEQUENCE [LARGE SCALE GENOMIC DNA]</scope>
</reference>
<accession>A0A8S1DVV5</accession>
<comment type="caution">
    <text evidence="10">The sequence shown here is derived from an EMBL/GenBank/DDBJ whole genome shotgun (WGS) entry which is preliminary data.</text>
</comment>
<comment type="subcellular location">
    <subcellularLocation>
        <location evidence="1">Membrane</location>
        <topology evidence="1">Single-pass membrane protein</topology>
    </subcellularLocation>
</comment>
<dbReference type="OrthoDB" id="2017643at2759"/>
<evidence type="ECO:0000256" key="5">
    <source>
        <dbReference type="ARBA" id="ARBA00022692"/>
    </source>
</evidence>
<keyword evidence="7" id="KW-0472">Membrane</keyword>
<name>A0A8S1DVV5_9INSE</name>
<evidence type="ECO:0000256" key="9">
    <source>
        <dbReference type="SAM" id="SignalP"/>
    </source>
</evidence>
<protein>
    <recommendedName>
        <fullName evidence="8">Glycosyltransferase family 92 protein</fullName>
        <ecNumber evidence="8">2.4.1.-</ecNumber>
    </recommendedName>
</protein>
<dbReference type="GO" id="GO:0005737">
    <property type="term" value="C:cytoplasm"/>
    <property type="evidence" value="ECO:0007669"/>
    <property type="project" value="TreeGrafter"/>
</dbReference>
<evidence type="ECO:0000256" key="4">
    <source>
        <dbReference type="ARBA" id="ARBA00022679"/>
    </source>
</evidence>
<comment type="similarity">
    <text evidence="2 8">Belongs to the glycosyltransferase 92 family.</text>
</comment>
<dbReference type="PANTHER" id="PTHR21461">
    <property type="entry name" value="GLYCOSYLTRANSFERASE FAMILY 92 PROTEIN"/>
    <property type="match status" value="1"/>
</dbReference>
<evidence type="ECO:0000313" key="10">
    <source>
        <dbReference type="EMBL" id="CAB3388235.1"/>
    </source>
</evidence>
<organism evidence="10 11">
    <name type="scientific">Cloeon dipterum</name>
    <dbReference type="NCBI Taxonomy" id="197152"/>
    <lineage>
        <taxon>Eukaryota</taxon>
        <taxon>Metazoa</taxon>
        <taxon>Ecdysozoa</taxon>
        <taxon>Arthropoda</taxon>
        <taxon>Hexapoda</taxon>
        <taxon>Insecta</taxon>
        <taxon>Pterygota</taxon>
        <taxon>Palaeoptera</taxon>
        <taxon>Ephemeroptera</taxon>
        <taxon>Pisciforma</taxon>
        <taxon>Baetidae</taxon>
        <taxon>Cloeon</taxon>
    </lineage>
</organism>
<dbReference type="AlphaFoldDB" id="A0A8S1DVV5"/>
<dbReference type="GO" id="GO:0016757">
    <property type="term" value="F:glycosyltransferase activity"/>
    <property type="evidence" value="ECO:0007669"/>
    <property type="project" value="UniProtKB-UniRule"/>
</dbReference>
<feature type="chain" id="PRO_5035785783" description="Glycosyltransferase family 92 protein" evidence="9">
    <location>
        <begin position="21"/>
        <end position="510"/>
    </location>
</feature>
<keyword evidence="3 8" id="KW-0328">Glycosyltransferase</keyword>
<dbReference type="GO" id="GO:0016020">
    <property type="term" value="C:membrane"/>
    <property type="evidence" value="ECO:0007669"/>
    <property type="project" value="UniProtKB-SubCell"/>
</dbReference>
<dbReference type="EC" id="2.4.1.-" evidence="8"/>
<evidence type="ECO:0000256" key="1">
    <source>
        <dbReference type="ARBA" id="ARBA00004167"/>
    </source>
</evidence>
<dbReference type="EMBL" id="CADEPI010000722">
    <property type="protein sequence ID" value="CAB3388235.1"/>
    <property type="molecule type" value="Genomic_DNA"/>
</dbReference>
<evidence type="ECO:0000313" key="11">
    <source>
        <dbReference type="Proteomes" id="UP000494165"/>
    </source>
</evidence>
<proteinExistence type="inferred from homology"/>
<keyword evidence="4 8" id="KW-0808">Transferase</keyword>
<keyword evidence="11" id="KW-1185">Reference proteome</keyword>
<keyword evidence="6" id="KW-1133">Transmembrane helix</keyword>
<dbReference type="Pfam" id="PF01697">
    <property type="entry name" value="Glyco_transf_92"/>
    <property type="match status" value="1"/>
</dbReference>
<evidence type="ECO:0000256" key="7">
    <source>
        <dbReference type="ARBA" id="ARBA00023136"/>
    </source>
</evidence>
<feature type="signal peptide" evidence="9">
    <location>
        <begin position="1"/>
        <end position="20"/>
    </location>
</feature>
<keyword evidence="5" id="KW-0812">Transmembrane</keyword>
<evidence type="ECO:0000256" key="2">
    <source>
        <dbReference type="ARBA" id="ARBA00007647"/>
    </source>
</evidence>
<dbReference type="InterPro" id="IPR008166">
    <property type="entry name" value="Glyco_transf_92"/>
</dbReference>
<sequence>MMENSMLRSIFIFLLCVVLATIFFFNMEHKNETDSSTERVFTEQVFHPQDYLGIDNTNISNDVIAKKLFDSHPNLVPARLTEYGPRQNDSCALYVNMLDANHNNIYWQEQRAGNDTYYLFGAYLDNRTTLNADPAVRIIAMLDKRNRTQNLSCQFWYQKERMPIISAVSEYRQLWKNPSNSSESDLHPFLLSCVVPKLNKSVVPESVSLVGAPCQNATNNLRVGYNGAPNGTKRGFAVCVTALGLSLRSFLPVLPIRLIEWIELNKILGAEKIIFHEMQMHPNMTTVMEHYSNAGEVEVSGLSLPGYLTNVPDFILSYLNTKPHIRTFIEDLAYNDCYYKYMHQFEFFVVLDIFKVIIPDLAPDWRALLSEPGKKSPAASFTANRSVFVDDKAEMHDWSAEVPKYLHMLQHVHRNVKPNVTEDETMASAKNAIFQKSASPFLCVRQGSNNCRSDFVAAQLHKYCVGREEDECKTGRGDQLQIDTTIRRFKGELIKASNKALKTLGLVKFT</sequence>
<evidence type="ECO:0000256" key="3">
    <source>
        <dbReference type="ARBA" id="ARBA00022676"/>
    </source>
</evidence>
<evidence type="ECO:0000256" key="6">
    <source>
        <dbReference type="ARBA" id="ARBA00022989"/>
    </source>
</evidence>
<evidence type="ECO:0000256" key="8">
    <source>
        <dbReference type="RuleBase" id="RU366017"/>
    </source>
</evidence>
<dbReference type="PANTHER" id="PTHR21461:SF83">
    <property type="entry name" value="GLYCOSYLTRANSFERASE FAMILY 92 PROTEIN"/>
    <property type="match status" value="1"/>
</dbReference>
<gene>
    <name evidence="10" type="ORF">CLODIP_2_CD10940</name>
</gene>
<keyword evidence="9" id="KW-0732">Signal</keyword>
<dbReference type="Proteomes" id="UP000494165">
    <property type="component" value="Unassembled WGS sequence"/>
</dbReference>